<dbReference type="PANTHER" id="PTHR34997:SF2">
    <property type="entry name" value="LYSM DOMAIN-CONTAINING PROTEIN-RELATED"/>
    <property type="match status" value="1"/>
</dbReference>
<keyword evidence="1" id="KW-0147">Chitin-binding</keyword>
<evidence type="ECO:0000256" key="4">
    <source>
        <dbReference type="ARBA" id="ARBA00044955"/>
    </source>
</evidence>
<dbReference type="AlphaFoldDB" id="E9EAR9"/>
<dbReference type="PROSITE" id="PS51782">
    <property type="entry name" value="LYSM"/>
    <property type="match status" value="1"/>
</dbReference>
<dbReference type="eggNOG" id="ENOG502RNKI">
    <property type="taxonomic scope" value="Eukaryota"/>
</dbReference>
<comment type="similarity">
    <text evidence="4">Belongs to the secreted LysM effector family.</text>
</comment>
<dbReference type="EMBL" id="GL698535">
    <property type="protein sequence ID" value="EFY86953.1"/>
    <property type="molecule type" value="Genomic_DNA"/>
</dbReference>
<protein>
    <submittedName>
        <fullName evidence="6">LysM domain-containing protein</fullName>
    </submittedName>
</protein>
<dbReference type="InterPro" id="IPR018392">
    <property type="entry name" value="LysM"/>
</dbReference>
<dbReference type="PANTHER" id="PTHR34997">
    <property type="entry name" value="AM15"/>
    <property type="match status" value="1"/>
</dbReference>
<keyword evidence="3" id="KW-0843">Virulence</keyword>
<evidence type="ECO:0000313" key="7">
    <source>
        <dbReference type="Proteomes" id="UP000002499"/>
    </source>
</evidence>
<name>E9EAR9_METAQ</name>
<dbReference type="HOGENOM" id="CLU_1619427_0_0_1"/>
<sequence length="164" mass="18127">MYETRMGAEILVGMTGQPFLNVGMYAAAIMPNNVGLHMPQMLWCWRADGRLQSLLARWPGFEVQEAIPEPVLSNNVKRDIWPGCLNPHPTPTPTCPKAMRSPMAPNCNKFCWVPPGSWCDPVAKNNGITAEQLTTWNPYVGPKCTGLWADYYACIGVSDEAKSA</sequence>
<organism evidence="7">
    <name type="scientific">Metarhizium acridum (strain CQMa 102)</name>
    <dbReference type="NCBI Taxonomy" id="655827"/>
    <lineage>
        <taxon>Eukaryota</taxon>
        <taxon>Fungi</taxon>
        <taxon>Dikarya</taxon>
        <taxon>Ascomycota</taxon>
        <taxon>Pezizomycotina</taxon>
        <taxon>Sordariomycetes</taxon>
        <taxon>Hypocreomycetidae</taxon>
        <taxon>Hypocreales</taxon>
        <taxon>Clavicipitaceae</taxon>
        <taxon>Metarhizium</taxon>
    </lineage>
</organism>
<evidence type="ECO:0000256" key="2">
    <source>
        <dbReference type="ARBA" id="ARBA00022729"/>
    </source>
</evidence>
<evidence type="ECO:0000256" key="1">
    <source>
        <dbReference type="ARBA" id="ARBA00022669"/>
    </source>
</evidence>
<feature type="domain" description="LysM" evidence="5">
    <location>
        <begin position="109"/>
        <end position="155"/>
    </location>
</feature>
<dbReference type="InterPro" id="IPR036779">
    <property type="entry name" value="LysM_dom_sf"/>
</dbReference>
<keyword evidence="2" id="KW-0732">Signal</keyword>
<evidence type="ECO:0000313" key="6">
    <source>
        <dbReference type="EMBL" id="EFY86953.1"/>
    </source>
</evidence>
<dbReference type="STRING" id="655827.E9EAR9"/>
<keyword evidence="7" id="KW-1185">Reference proteome</keyword>
<dbReference type="Gene3D" id="3.10.350.10">
    <property type="entry name" value="LysM domain"/>
    <property type="match status" value="1"/>
</dbReference>
<evidence type="ECO:0000259" key="5">
    <source>
        <dbReference type="PROSITE" id="PS51782"/>
    </source>
</evidence>
<dbReference type="SUPFAM" id="SSF54106">
    <property type="entry name" value="LysM domain"/>
    <property type="match status" value="1"/>
</dbReference>
<dbReference type="Proteomes" id="UP000002499">
    <property type="component" value="Unassembled WGS sequence"/>
</dbReference>
<dbReference type="OrthoDB" id="2281372at2759"/>
<gene>
    <name evidence="6" type="ORF">MAC_06967</name>
</gene>
<proteinExistence type="inferred from homology"/>
<dbReference type="InParanoid" id="E9EAR9"/>
<reference evidence="6 7" key="1">
    <citation type="journal article" date="2011" name="PLoS Genet.">
        <title>Genome sequencing and comparative transcriptomics of the model entomopathogenic fungi Metarhizium anisopliae and M. acridum.</title>
        <authorList>
            <person name="Gao Q."/>
            <person name="Jin K."/>
            <person name="Ying S.H."/>
            <person name="Zhang Y."/>
            <person name="Xiao G."/>
            <person name="Shang Y."/>
            <person name="Duan Z."/>
            <person name="Hu X."/>
            <person name="Xie X.Q."/>
            <person name="Zhou G."/>
            <person name="Peng G."/>
            <person name="Luo Z."/>
            <person name="Huang W."/>
            <person name="Wang B."/>
            <person name="Fang W."/>
            <person name="Wang S."/>
            <person name="Zhong Y."/>
            <person name="Ma L.J."/>
            <person name="St Leger R.J."/>
            <person name="Zhao G.P."/>
            <person name="Pei Y."/>
            <person name="Feng M.G."/>
            <person name="Xia Y."/>
            <person name="Wang C."/>
        </authorList>
    </citation>
    <scope>NUCLEOTIDE SEQUENCE [LARGE SCALE GENOMIC DNA]</scope>
    <source>
        <strain evidence="6 7">CQMa 102</strain>
    </source>
</reference>
<dbReference type="GO" id="GO:0008061">
    <property type="term" value="F:chitin binding"/>
    <property type="evidence" value="ECO:0007669"/>
    <property type="project" value="UniProtKB-KW"/>
</dbReference>
<evidence type="ECO:0000256" key="3">
    <source>
        <dbReference type="ARBA" id="ARBA00023026"/>
    </source>
</evidence>
<accession>E9EAR9</accession>
<dbReference type="InterPro" id="IPR052210">
    <property type="entry name" value="LysM1-like"/>
</dbReference>